<dbReference type="PROSITE" id="PS50983">
    <property type="entry name" value="FE_B12_PBP"/>
    <property type="match status" value="1"/>
</dbReference>
<dbReference type="Gene3D" id="3.40.50.1980">
    <property type="entry name" value="Nitrogenase molybdenum iron protein domain"/>
    <property type="match status" value="2"/>
</dbReference>
<accession>A0A7C2ZT79</accession>
<proteinExistence type="predicted"/>
<dbReference type="RefSeq" id="WP_272985139.1">
    <property type="nucleotide sequence ID" value="NZ_DSFH01000036.1"/>
</dbReference>
<comment type="caution">
    <text evidence="2">The sequence shown here is derived from an EMBL/GenBank/DDBJ whole genome shotgun (WGS) entry which is preliminary data.</text>
</comment>
<dbReference type="AlphaFoldDB" id="A0A7C2ZT79"/>
<name>A0A7C2ZT79_9CREN</name>
<dbReference type="PANTHER" id="PTHR30535">
    <property type="entry name" value="VITAMIN B12-BINDING PROTEIN"/>
    <property type="match status" value="1"/>
</dbReference>
<feature type="domain" description="Fe/B12 periplasmic-binding" evidence="1">
    <location>
        <begin position="58"/>
        <end position="335"/>
    </location>
</feature>
<protein>
    <submittedName>
        <fullName evidence="2">Iron ABC transporter substrate-binding protein</fullName>
    </submittedName>
</protein>
<evidence type="ECO:0000259" key="1">
    <source>
        <dbReference type="PROSITE" id="PS50983"/>
    </source>
</evidence>
<reference evidence="2" key="1">
    <citation type="journal article" date="2020" name="mSystems">
        <title>Genome- and Community-Level Interaction Insights into Carbon Utilization and Element Cycling Functions of Hydrothermarchaeota in Hydrothermal Sediment.</title>
        <authorList>
            <person name="Zhou Z."/>
            <person name="Liu Y."/>
            <person name="Xu W."/>
            <person name="Pan J."/>
            <person name="Luo Z.H."/>
            <person name="Li M."/>
        </authorList>
    </citation>
    <scope>NUCLEOTIDE SEQUENCE [LARGE SCALE GENOMIC DNA]</scope>
    <source>
        <strain evidence="2">SpSt-1261</strain>
    </source>
</reference>
<dbReference type="PANTHER" id="PTHR30535:SF34">
    <property type="entry name" value="MOLYBDATE-BINDING PROTEIN MOLA"/>
    <property type="match status" value="1"/>
</dbReference>
<dbReference type="CDD" id="cd01147">
    <property type="entry name" value="HemV-2"/>
    <property type="match status" value="1"/>
</dbReference>
<dbReference type="InterPro" id="IPR002491">
    <property type="entry name" value="ABC_transptr_periplasmic_BD"/>
</dbReference>
<dbReference type="SUPFAM" id="SSF53807">
    <property type="entry name" value="Helical backbone' metal receptor"/>
    <property type="match status" value="1"/>
</dbReference>
<dbReference type="Pfam" id="PF01497">
    <property type="entry name" value="Peripla_BP_2"/>
    <property type="match status" value="1"/>
</dbReference>
<sequence>MNVRTVVLTAVVLILIIAFCCEYFYTHNPSSAQEKVSLQRYVIDDAGRNVTLPANVSRVVAIGPGMLRLICYLNATDMLVGIEQSELQWGPTGRDYAMAYYDEFKNLTVIGPGGPGKAPNPELLLSVKPDLIIMSEIYCQFIDPGTLQREVNATVIVLDYGPAGYLDFKELNNSLTILGIALNREDRAKSLINYIQSIVDDLNNRTNNITMRPKVYVGAVSYKGAQPFTSTQSPFPPLSLLNTKSIADNYSNKTGFVSLDFEYLISEQPDVVFIDEGNLQLVKQSFESNPSPYLQLNAFRNGEVYGILPFNYYDTNIATALADAYYMGKILYPDRFKDINPAEKANEIFNEFLGKPLYQEYSAAYGGFKCLSNAFG</sequence>
<dbReference type="EMBL" id="DSFH01000036">
    <property type="protein sequence ID" value="HEW63831.1"/>
    <property type="molecule type" value="Genomic_DNA"/>
</dbReference>
<dbReference type="InterPro" id="IPR050902">
    <property type="entry name" value="ABC_Transporter_SBP"/>
</dbReference>
<dbReference type="Proteomes" id="UP000886076">
    <property type="component" value="Unassembled WGS sequence"/>
</dbReference>
<evidence type="ECO:0000313" key="2">
    <source>
        <dbReference type="EMBL" id="HEW63831.1"/>
    </source>
</evidence>
<gene>
    <name evidence="2" type="ORF">ENO39_02060</name>
</gene>
<organism evidence="2">
    <name type="scientific">Fervidicoccus fontis</name>
    <dbReference type="NCBI Taxonomy" id="683846"/>
    <lineage>
        <taxon>Archaea</taxon>
        <taxon>Thermoproteota</taxon>
        <taxon>Thermoprotei</taxon>
        <taxon>Fervidicoccales</taxon>
        <taxon>Fervidicoccaceae</taxon>
        <taxon>Fervidicoccus</taxon>
    </lineage>
</organism>